<dbReference type="Proteomes" id="UP000007721">
    <property type="component" value="Chromosome"/>
</dbReference>
<name>B9M6I0_GEODF</name>
<dbReference type="EMBL" id="CP001390">
    <property type="protein sequence ID" value="ACM20040.1"/>
    <property type="molecule type" value="Genomic_DNA"/>
</dbReference>
<evidence type="ECO:0000256" key="1">
    <source>
        <dbReference type="ARBA" id="ARBA00022729"/>
    </source>
</evidence>
<dbReference type="PANTHER" id="PTHR35038:SF8">
    <property type="entry name" value="C-TYPE POLYHEME CYTOCHROME OMCC"/>
    <property type="match status" value="1"/>
</dbReference>
<dbReference type="SUPFAM" id="SSF48695">
    <property type="entry name" value="Multiheme cytochromes"/>
    <property type="match status" value="1"/>
</dbReference>
<gene>
    <name evidence="3" type="ordered locus">Geob_1682</name>
</gene>
<dbReference type="eggNOG" id="COG3005">
    <property type="taxonomic scope" value="Bacteria"/>
</dbReference>
<reference evidence="3 4" key="1">
    <citation type="submission" date="2009-01" db="EMBL/GenBank/DDBJ databases">
        <title>Complete sequence of Geobacter sp. FRC-32.</title>
        <authorList>
            <consortium name="US DOE Joint Genome Institute"/>
            <person name="Lucas S."/>
            <person name="Copeland A."/>
            <person name="Lapidus A."/>
            <person name="Glavina del Rio T."/>
            <person name="Dalin E."/>
            <person name="Tice H."/>
            <person name="Bruce D."/>
            <person name="Goodwin L."/>
            <person name="Pitluck S."/>
            <person name="Saunders E."/>
            <person name="Brettin T."/>
            <person name="Detter J.C."/>
            <person name="Han C."/>
            <person name="Larimer F."/>
            <person name="Land M."/>
            <person name="Hauser L."/>
            <person name="Kyrpides N."/>
            <person name="Ovchinnikova G."/>
            <person name="Kostka J."/>
            <person name="Richardson P."/>
        </authorList>
    </citation>
    <scope>NUCLEOTIDE SEQUENCE [LARGE SCALE GENOMIC DNA]</scope>
    <source>
        <strain evidence="4">DSM 22248 / JCM 15807 / FRC-32</strain>
    </source>
</reference>
<dbReference type="InterPro" id="IPR036280">
    <property type="entry name" value="Multihaem_cyt_sf"/>
</dbReference>
<proteinExistence type="predicted"/>
<keyword evidence="3" id="KW-0449">Lipoprotein</keyword>
<evidence type="ECO:0000313" key="4">
    <source>
        <dbReference type="Proteomes" id="UP000007721"/>
    </source>
</evidence>
<evidence type="ECO:0000313" key="3">
    <source>
        <dbReference type="EMBL" id="ACM20040.1"/>
    </source>
</evidence>
<dbReference type="RefSeq" id="WP_012646769.1">
    <property type="nucleotide sequence ID" value="NC_011979.1"/>
</dbReference>
<dbReference type="Gene3D" id="1.10.1130.10">
    <property type="entry name" value="Flavocytochrome C3, Chain A"/>
    <property type="match status" value="2"/>
</dbReference>
<keyword evidence="4" id="KW-1185">Reference proteome</keyword>
<dbReference type="AlphaFoldDB" id="B9M6I0"/>
<feature type="signal peptide" evidence="2">
    <location>
        <begin position="1"/>
        <end position="22"/>
    </location>
</feature>
<accession>B9M6I0</accession>
<protein>
    <submittedName>
        <fullName evidence="3">Lipoprotein cytochrome c, 9 heme-binding sites</fullName>
    </submittedName>
</protein>
<dbReference type="STRING" id="316067.Geob_1682"/>
<dbReference type="PANTHER" id="PTHR35038">
    <property type="entry name" value="DISSIMILATORY SULFITE REDUCTASE SIRA"/>
    <property type="match status" value="1"/>
</dbReference>
<dbReference type="InterPro" id="IPR051829">
    <property type="entry name" value="Multiheme_Cytochr_ET"/>
</dbReference>
<feature type="chain" id="PRO_5002889043" evidence="2">
    <location>
        <begin position="23"/>
        <end position="590"/>
    </location>
</feature>
<dbReference type="KEGG" id="geo:Geob_1682"/>
<evidence type="ECO:0000256" key="2">
    <source>
        <dbReference type="SAM" id="SignalP"/>
    </source>
</evidence>
<dbReference type="OrthoDB" id="9777268at2"/>
<organism evidence="3 4">
    <name type="scientific">Geotalea daltonii (strain DSM 22248 / JCM 15807 / FRC-32)</name>
    <name type="common">Geobacter daltonii</name>
    <dbReference type="NCBI Taxonomy" id="316067"/>
    <lineage>
        <taxon>Bacteria</taxon>
        <taxon>Pseudomonadati</taxon>
        <taxon>Thermodesulfobacteriota</taxon>
        <taxon>Desulfuromonadia</taxon>
        <taxon>Geobacterales</taxon>
        <taxon>Geobacteraceae</taxon>
        <taxon>Geotalea</taxon>
    </lineage>
</organism>
<dbReference type="HOGENOM" id="CLU_446728_0_0_7"/>
<sequence>MSRNIFSYSAVIASLLATALFAGCGTSNKEGNLSAADVAKVEETACAQCHSTAIDHIAGTPIYDAYLQSAHFTNNFRVVGCQDCHGGGAQHNGVGPLPYPNPDAAGKCFECHEKYLPTNHFASYTAAAHPGQYVSTNYKNSCTSCHDPHLAQNGILNGEINTVTGLPKGTEHTDWAESGHGEVDGEAWAHYDFKLRDNCNRCHTSTGYITYVSSNYAYPVPAWGTAGDKTNEVLTCKACHTDYNFKNRIRRAGAFSAPFNGNKNPIAFPDSGTSNLCIACHSGYESGGAIGGFTGTLTALTGDMDTKSAVNSHYLAAAALFYGKSAFHFYTSNVKYDTGYNTGKNFGTWSHGRLGMIDPATNQPYVASGVSTGEDGPCVACHLGSVNGNTKTHTLSASETWNAQGRCFGCHSNFAAEGGVDAVIEEEKELFDRGLDFYLFTLANHNIGNKTPIYYDVTTYPYFHKSLPAKRGTTDFKTWTMGTADSTIGKQVMGVAFNYNLINREKGAHVHNRAYTRRLMFDGIQYLQKGANTYSTSTGSIGGTADPNAQLSFTGYSTAVAAGTRPANPVSISTLKGWLLRSSGGLYYRR</sequence>
<dbReference type="PROSITE" id="PS51257">
    <property type="entry name" value="PROKAR_LIPOPROTEIN"/>
    <property type="match status" value="1"/>
</dbReference>
<keyword evidence="1 2" id="KW-0732">Signal</keyword>